<comment type="subcellular location">
    <subcellularLocation>
        <location evidence="1">Membrane</location>
        <topology evidence="1">Multi-pass membrane protein</topology>
    </subcellularLocation>
</comment>
<feature type="domain" description="ABC-2 type transporter transmembrane" evidence="6">
    <location>
        <begin position="17"/>
        <end position="376"/>
    </location>
</feature>
<evidence type="ECO:0000313" key="7">
    <source>
        <dbReference type="EMBL" id="EET59711.1"/>
    </source>
</evidence>
<dbReference type="eggNOG" id="COG0842">
    <property type="taxonomic scope" value="Bacteria"/>
</dbReference>
<keyword evidence="2 5" id="KW-0812">Transmembrane</keyword>
<feature type="transmembrane region" description="Helical" evidence="5">
    <location>
        <begin position="230"/>
        <end position="254"/>
    </location>
</feature>
<comment type="caution">
    <text evidence="7">The sequence shown here is derived from an EMBL/GenBank/DDBJ whole genome shotgun (WGS) entry which is preliminary data.</text>
</comment>
<feature type="transmembrane region" description="Helical" evidence="5">
    <location>
        <begin position="15"/>
        <end position="32"/>
    </location>
</feature>
<proteinExistence type="predicted"/>
<keyword evidence="3 5" id="KW-1133">Transmembrane helix</keyword>
<dbReference type="AlphaFoldDB" id="C6LI56"/>
<keyword evidence="4 5" id="KW-0472">Membrane</keyword>
<feature type="transmembrane region" description="Helical" evidence="5">
    <location>
        <begin position="357"/>
        <end position="378"/>
    </location>
</feature>
<name>C6LI56_9FIRM</name>
<evidence type="ECO:0000256" key="4">
    <source>
        <dbReference type="ARBA" id="ARBA00023136"/>
    </source>
</evidence>
<dbReference type="Pfam" id="PF12698">
    <property type="entry name" value="ABC2_membrane_3"/>
    <property type="match status" value="1"/>
</dbReference>
<feature type="transmembrane region" description="Helical" evidence="5">
    <location>
        <begin position="266"/>
        <end position="286"/>
    </location>
</feature>
<feature type="transmembrane region" description="Helical" evidence="5">
    <location>
        <begin position="186"/>
        <end position="209"/>
    </location>
</feature>
<evidence type="ECO:0000259" key="6">
    <source>
        <dbReference type="Pfam" id="PF12698"/>
    </source>
</evidence>
<dbReference type="GO" id="GO:0140359">
    <property type="term" value="F:ABC-type transporter activity"/>
    <property type="evidence" value="ECO:0007669"/>
    <property type="project" value="InterPro"/>
</dbReference>
<dbReference type="STRING" id="168384.SAMN05660368_02620"/>
<evidence type="ECO:0000256" key="5">
    <source>
        <dbReference type="SAM" id="Phobius"/>
    </source>
</evidence>
<dbReference type="OrthoDB" id="9774039at2"/>
<evidence type="ECO:0000313" key="8">
    <source>
        <dbReference type="Proteomes" id="UP000005561"/>
    </source>
</evidence>
<dbReference type="Gene3D" id="3.40.1710.10">
    <property type="entry name" value="abc type-2 transporter like domain"/>
    <property type="match status" value="1"/>
</dbReference>
<feature type="transmembrane region" description="Helical" evidence="5">
    <location>
        <begin position="298"/>
        <end position="317"/>
    </location>
</feature>
<dbReference type="RefSeq" id="WP_006863104.1">
    <property type="nucleotide sequence ID" value="NZ_ACCL02000016.1"/>
</dbReference>
<keyword evidence="8" id="KW-1185">Reference proteome</keyword>
<gene>
    <name evidence="7" type="ORF">BRYFOR_08327</name>
</gene>
<dbReference type="Proteomes" id="UP000005561">
    <property type="component" value="Unassembled WGS sequence"/>
</dbReference>
<evidence type="ECO:0000256" key="3">
    <source>
        <dbReference type="ARBA" id="ARBA00022989"/>
    </source>
</evidence>
<dbReference type="InterPro" id="IPR013525">
    <property type="entry name" value="ABC2_TM"/>
</dbReference>
<protein>
    <recommendedName>
        <fullName evidence="6">ABC-2 type transporter transmembrane domain-containing protein</fullName>
    </recommendedName>
</protein>
<evidence type="ECO:0000256" key="2">
    <source>
        <dbReference type="ARBA" id="ARBA00022692"/>
    </source>
</evidence>
<accession>C6LI56</accession>
<evidence type="ECO:0000256" key="1">
    <source>
        <dbReference type="ARBA" id="ARBA00004141"/>
    </source>
</evidence>
<sequence length="385" mass="42038">MRVFKGYGNIIKRNIGIMLMYVCIFIGISVAIQKSLGDTGVTGNFAAVKLAVAVIDREGGALGDTLKSYIQREQKLVEIADDEQTIQEELFYRNISYVLIVPQGTQAAFENGEAAVQTIKVPGSSTGFYLDAKINSLLNQIRVYQTGGFSFEESCEKALALSEKKGQVTLLDINGNGGQRADYNYYFAYLPYAMLTGIIMCLSSVVMTFKKKEIRRRMTCSSVSLLRQNMAATASFLLVGMAVWGICVAVQAALYRGGAFTSPNCFWYLLNSLACMVVAMTLAYLCGTVVNSVNALNGINNVVSLGLCFIGGIFVPIEMLGNGVKMVAGFTPTYWYSRINGILGDYEHLTAEMRQNILQGLAIQLLFAAACFCVTLAVSKARQRE</sequence>
<organism evidence="7 8">
    <name type="scientific">Marvinbryantia formatexigens DSM 14469</name>
    <dbReference type="NCBI Taxonomy" id="478749"/>
    <lineage>
        <taxon>Bacteria</taxon>
        <taxon>Bacillati</taxon>
        <taxon>Bacillota</taxon>
        <taxon>Clostridia</taxon>
        <taxon>Lachnospirales</taxon>
        <taxon>Lachnospiraceae</taxon>
        <taxon>Marvinbryantia</taxon>
    </lineage>
</organism>
<dbReference type="GO" id="GO:0016020">
    <property type="term" value="C:membrane"/>
    <property type="evidence" value="ECO:0007669"/>
    <property type="project" value="UniProtKB-SubCell"/>
</dbReference>
<dbReference type="EMBL" id="ACCL02000016">
    <property type="protein sequence ID" value="EET59711.1"/>
    <property type="molecule type" value="Genomic_DNA"/>
</dbReference>
<reference evidence="7" key="1">
    <citation type="submission" date="2009-07" db="EMBL/GenBank/DDBJ databases">
        <authorList>
            <person name="Weinstock G."/>
            <person name="Sodergren E."/>
            <person name="Clifton S."/>
            <person name="Fulton L."/>
            <person name="Fulton B."/>
            <person name="Courtney L."/>
            <person name="Fronick C."/>
            <person name="Harrison M."/>
            <person name="Strong C."/>
            <person name="Farmer C."/>
            <person name="Delahaunty K."/>
            <person name="Markovic C."/>
            <person name="Hall O."/>
            <person name="Minx P."/>
            <person name="Tomlinson C."/>
            <person name="Mitreva M."/>
            <person name="Nelson J."/>
            <person name="Hou S."/>
            <person name="Wollam A."/>
            <person name="Pepin K.H."/>
            <person name="Johnson M."/>
            <person name="Bhonagiri V."/>
            <person name="Nash W.E."/>
            <person name="Warren W."/>
            <person name="Chinwalla A."/>
            <person name="Mardis E.R."/>
            <person name="Wilson R.K."/>
        </authorList>
    </citation>
    <scope>NUCLEOTIDE SEQUENCE [LARGE SCALE GENOMIC DNA]</scope>
    <source>
        <strain evidence="7">DSM 14469</strain>
    </source>
</reference>